<organism evidence="1 2">
    <name type="scientific">Alcanivorax quisquiliarum</name>
    <dbReference type="NCBI Taxonomy" id="2933565"/>
    <lineage>
        <taxon>Bacteria</taxon>
        <taxon>Pseudomonadati</taxon>
        <taxon>Pseudomonadota</taxon>
        <taxon>Gammaproteobacteria</taxon>
        <taxon>Oceanospirillales</taxon>
        <taxon>Alcanivoracaceae</taxon>
        <taxon>Alcanivorax</taxon>
    </lineage>
</organism>
<accession>A0ABT0E444</accession>
<dbReference type="EMBL" id="JALKII010000001">
    <property type="protein sequence ID" value="MCK0536538.1"/>
    <property type="molecule type" value="Genomic_DNA"/>
</dbReference>
<keyword evidence="2" id="KW-1185">Reference proteome</keyword>
<reference evidence="1" key="1">
    <citation type="submission" date="2022-04" db="EMBL/GenBank/DDBJ databases">
        <title>Alcanivorax sp. CY1518 draft genome sequence.</title>
        <authorList>
            <person name="Zhao G."/>
            <person name="An M."/>
        </authorList>
    </citation>
    <scope>NUCLEOTIDE SEQUENCE</scope>
    <source>
        <strain evidence="1">CY1518</strain>
    </source>
</reference>
<gene>
    <name evidence="1" type="ORF">MU846_02335</name>
</gene>
<dbReference type="Proteomes" id="UP001165524">
    <property type="component" value="Unassembled WGS sequence"/>
</dbReference>
<protein>
    <submittedName>
        <fullName evidence="1">Uncharacterized protein</fullName>
    </submittedName>
</protein>
<sequence length="63" mass="7260">MIGNVTAWGRRGYTILEEGDLDPVTRMLRVRHYLVADRNGETVPQRFPSLEVARAYIEALEEQ</sequence>
<dbReference type="RefSeq" id="WP_246947843.1">
    <property type="nucleotide sequence ID" value="NZ_JALKII010000001.1"/>
</dbReference>
<proteinExistence type="predicted"/>
<name>A0ABT0E444_9GAMM</name>
<evidence type="ECO:0000313" key="2">
    <source>
        <dbReference type="Proteomes" id="UP001165524"/>
    </source>
</evidence>
<evidence type="ECO:0000313" key="1">
    <source>
        <dbReference type="EMBL" id="MCK0536538.1"/>
    </source>
</evidence>
<comment type="caution">
    <text evidence="1">The sequence shown here is derived from an EMBL/GenBank/DDBJ whole genome shotgun (WGS) entry which is preliminary data.</text>
</comment>